<accession>A0AAQ3MXD3</accession>
<proteinExistence type="predicted"/>
<name>A0AAQ3MXD3_VIGMU</name>
<sequence length="130" mass="14446">MFEKLDPDTPTLYPDMAATHHARNRIPCSSNQINNLLLHLFNPSFHISSSACTLSSSSTLFLLLPCTPLSCSSFKSQSLYLQQPWSKMEGNITSAPQVVTLNPDHTDSRKAPQTECLQTCLALYVNTRMS</sequence>
<evidence type="ECO:0000313" key="1">
    <source>
        <dbReference type="EMBL" id="WVY98625.1"/>
    </source>
</evidence>
<dbReference type="AlphaFoldDB" id="A0AAQ3MXD3"/>
<gene>
    <name evidence="1" type="ORF">V8G54_030776</name>
</gene>
<protein>
    <submittedName>
        <fullName evidence="1">Uncharacterized protein</fullName>
    </submittedName>
</protein>
<dbReference type="Proteomes" id="UP001374535">
    <property type="component" value="Chromosome 9"/>
</dbReference>
<evidence type="ECO:0000313" key="2">
    <source>
        <dbReference type="Proteomes" id="UP001374535"/>
    </source>
</evidence>
<keyword evidence="2" id="KW-1185">Reference proteome</keyword>
<organism evidence="1 2">
    <name type="scientific">Vigna mungo</name>
    <name type="common">Black gram</name>
    <name type="synonym">Phaseolus mungo</name>
    <dbReference type="NCBI Taxonomy" id="3915"/>
    <lineage>
        <taxon>Eukaryota</taxon>
        <taxon>Viridiplantae</taxon>
        <taxon>Streptophyta</taxon>
        <taxon>Embryophyta</taxon>
        <taxon>Tracheophyta</taxon>
        <taxon>Spermatophyta</taxon>
        <taxon>Magnoliopsida</taxon>
        <taxon>eudicotyledons</taxon>
        <taxon>Gunneridae</taxon>
        <taxon>Pentapetalae</taxon>
        <taxon>rosids</taxon>
        <taxon>fabids</taxon>
        <taxon>Fabales</taxon>
        <taxon>Fabaceae</taxon>
        <taxon>Papilionoideae</taxon>
        <taxon>50 kb inversion clade</taxon>
        <taxon>NPAAA clade</taxon>
        <taxon>indigoferoid/millettioid clade</taxon>
        <taxon>Phaseoleae</taxon>
        <taxon>Vigna</taxon>
    </lineage>
</organism>
<reference evidence="1 2" key="1">
    <citation type="journal article" date="2023" name="Life. Sci Alliance">
        <title>Evolutionary insights into 3D genome organization and epigenetic landscape of Vigna mungo.</title>
        <authorList>
            <person name="Junaid A."/>
            <person name="Singh B."/>
            <person name="Bhatia S."/>
        </authorList>
    </citation>
    <scope>NUCLEOTIDE SEQUENCE [LARGE SCALE GENOMIC DNA]</scope>
    <source>
        <strain evidence="1">Urdbean</strain>
    </source>
</reference>
<dbReference type="EMBL" id="CP144692">
    <property type="protein sequence ID" value="WVY98625.1"/>
    <property type="molecule type" value="Genomic_DNA"/>
</dbReference>